<evidence type="ECO:0000313" key="2">
    <source>
        <dbReference type="EnsemblPlants" id="OBART10G03360.1"/>
    </source>
</evidence>
<feature type="region of interest" description="Disordered" evidence="1">
    <location>
        <begin position="1"/>
        <end position="34"/>
    </location>
</feature>
<dbReference type="HOGENOM" id="CLU_2240679_0_0_1"/>
<reference evidence="2" key="2">
    <citation type="submission" date="2015-03" db="UniProtKB">
        <authorList>
            <consortium name="EnsemblPlants"/>
        </authorList>
    </citation>
    <scope>IDENTIFICATION</scope>
</reference>
<keyword evidence="3" id="KW-1185">Reference proteome</keyword>
<protein>
    <submittedName>
        <fullName evidence="2">Uncharacterized protein</fullName>
    </submittedName>
</protein>
<reference evidence="2" key="1">
    <citation type="journal article" date="2009" name="Rice">
        <title>De Novo Next Generation Sequencing of Plant Genomes.</title>
        <authorList>
            <person name="Rounsley S."/>
            <person name="Marri P.R."/>
            <person name="Yu Y."/>
            <person name="He R."/>
            <person name="Sisneros N."/>
            <person name="Goicoechea J.L."/>
            <person name="Lee S.J."/>
            <person name="Angelova A."/>
            <person name="Kudrna D."/>
            <person name="Luo M."/>
            <person name="Affourtit J."/>
            <person name="Desany B."/>
            <person name="Knight J."/>
            <person name="Niazi F."/>
            <person name="Egholm M."/>
            <person name="Wing R.A."/>
        </authorList>
    </citation>
    <scope>NUCLEOTIDE SEQUENCE [LARGE SCALE GENOMIC DNA]</scope>
    <source>
        <strain evidence="2">cv. IRGC 105608</strain>
    </source>
</reference>
<dbReference type="AlphaFoldDB" id="A0A0D3HBH3"/>
<evidence type="ECO:0000256" key="1">
    <source>
        <dbReference type="SAM" id="MobiDB-lite"/>
    </source>
</evidence>
<organism evidence="2">
    <name type="scientific">Oryza barthii</name>
    <dbReference type="NCBI Taxonomy" id="65489"/>
    <lineage>
        <taxon>Eukaryota</taxon>
        <taxon>Viridiplantae</taxon>
        <taxon>Streptophyta</taxon>
        <taxon>Embryophyta</taxon>
        <taxon>Tracheophyta</taxon>
        <taxon>Spermatophyta</taxon>
        <taxon>Magnoliopsida</taxon>
        <taxon>Liliopsida</taxon>
        <taxon>Poales</taxon>
        <taxon>Poaceae</taxon>
        <taxon>BOP clade</taxon>
        <taxon>Oryzoideae</taxon>
        <taxon>Oryzeae</taxon>
        <taxon>Oryzinae</taxon>
        <taxon>Oryza</taxon>
    </lineage>
</organism>
<feature type="compositionally biased region" description="Basic residues" evidence="1">
    <location>
        <begin position="1"/>
        <end position="13"/>
    </location>
</feature>
<sequence>MWWRKRMKGRHGGGKGGECGSATGVHESSGSVGRRRCSAVRWWRQWSAVNGQRDLRAAELGWEADGGSGGDSFKSCIGKSSIGKPLGNPAAPSPWIDNGVELLPP</sequence>
<feature type="region of interest" description="Disordered" evidence="1">
    <location>
        <begin position="82"/>
        <end position="105"/>
    </location>
</feature>
<proteinExistence type="predicted"/>
<dbReference type="Proteomes" id="UP000026960">
    <property type="component" value="Chromosome 10"/>
</dbReference>
<accession>A0A0D3HBH3</accession>
<dbReference type="Gramene" id="OBART10G03360.1">
    <property type="protein sequence ID" value="OBART10G03360.1"/>
    <property type="gene ID" value="OBART10G03360"/>
</dbReference>
<dbReference type="EnsemblPlants" id="OBART10G03360.1">
    <property type="protein sequence ID" value="OBART10G03360.1"/>
    <property type="gene ID" value="OBART10G03360"/>
</dbReference>
<dbReference type="PaxDb" id="65489-OBART10G03360.1"/>
<name>A0A0D3HBH3_9ORYZ</name>
<evidence type="ECO:0000313" key="3">
    <source>
        <dbReference type="Proteomes" id="UP000026960"/>
    </source>
</evidence>